<name>A0AA38W0V6_9PEZI</name>
<gene>
    <name evidence="2" type="ORF">NKR23_g125</name>
</gene>
<feature type="transmembrane region" description="Helical" evidence="1">
    <location>
        <begin position="150"/>
        <end position="172"/>
    </location>
</feature>
<keyword evidence="3" id="KW-1185">Reference proteome</keyword>
<keyword evidence="1" id="KW-0472">Membrane</keyword>
<dbReference type="Proteomes" id="UP001174694">
    <property type="component" value="Unassembled WGS sequence"/>
</dbReference>
<evidence type="ECO:0000256" key="1">
    <source>
        <dbReference type="SAM" id="Phobius"/>
    </source>
</evidence>
<organism evidence="2 3">
    <name type="scientific">Pleurostoma richardsiae</name>
    <dbReference type="NCBI Taxonomy" id="41990"/>
    <lineage>
        <taxon>Eukaryota</taxon>
        <taxon>Fungi</taxon>
        <taxon>Dikarya</taxon>
        <taxon>Ascomycota</taxon>
        <taxon>Pezizomycotina</taxon>
        <taxon>Sordariomycetes</taxon>
        <taxon>Sordariomycetidae</taxon>
        <taxon>Calosphaeriales</taxon>
        <taxon>Pleurostomataceae</taxon>
        <taxon>Pleurostoma</taxon>
    </lineage>
</organism>
<reference evidence="2" key="1">
    <citation type="submission" date="2022-07" db="EMBL/GenBank/DDBJ databases">
        <title>Fungi with potential for degradation of polypropylene.</title>
        <authorList>
            <person name="Gostincar C."/>
        </authorList>
    </citation>
    <scope>NUCLEOTIDE SEQUENCE</scope>
    <source>
        <strain evidence="2">EXF-13308</strain>
    </source>
</reference>
<evidence type="ECO:0000313" key="2">
    <source>
        <dbReference type="EMBL" id="KAJ9157690.1"/>
    </source>
</evidence>
<protein>
    <submittedName>
        <fullName evidence="2">Uncharacterized protein</fullName>
    </submittedName>
</protein>
<evidence type="ECO:0000313" key="3">
    <source>
        <dbReference type="Proteomes" id="UP001174694"/>
    </source>
</evidence>
<accession>A0AA38W0V6</accession>
<dbReference type="EMBL" id="JANBVO010000001">
    <property type="protein sequence ID" value="KAJ9157690.1"/>
    <property type="molecule type" value="Genomic_DNA"/>
</dbReference>
<sequence length="198" mass="22328">MLRRVVQSRGVPRIILGSQTSRTTTLQLMSTSLPASAICISGLRGFGVSRRSYLDGLHENIRDEAGDFGVRLDVLEKKMNKDAANIKQTMNVLQTEVKLESKELHYKVDKLDHKVAELSGKIEKFDSQIDGLCRLVKGFAADQQRQFSQFYMQGFFGIVAISMCLVGSAWVLPEVEARYLDIEIKRRAIMRDGLDRTT</sequence>
<comment type="caution">
    <text evidence="2">The sequence shown here is derived from an EMBL/GenBank/DDBJ whole genome shotgun (WGS) entry which is preliminary data.</text>
</comment>
<keyword evidence="1" id="KW-1133">Transmembrane helix</keyword>
<keyword evidence="1" id="KW-0812">Transmembrane</keyword>
<proteinExistence type="predicted"/>
<dbReference type="AlphaFoldDB" id="A0AA38W0V6"/>